<dbReference type="InterPro" id="IPR027443">
    <property type="entry name" value="IPNS-like_sf"/>
</dbReference>
<keyword evidence="1" id="KW-0408">Iron</keyword>
<dbReference type="OMA" id="NNTWNRG"/>
<dbReference type="Pfam" id="PF03171">
    <property type="entry name" value="2OG-FeII_Oxy"/>
    <property type="match status" value="1"/>
</dbReference>
<reference evidence="3 4" key="1">
    <citation type="submission" date="2015-12" db="EMBL/GenBank/DDBJ databases">
        <title>The genome of Folsomia candida.</title>
        <authorList>
            <person name="Faddeeva A."/>
            <person name="Derks M.F."/>
            <person name="Anvar Y."/>
            <person name="Smit S."/>
            <person name="Van Straalen N."/>
            <person name="Roelofs D."/>
        </authorList>
    </citation>
    <scope>NUCLEOTIDE SEQUENCE [LARGE SCALE GENOMIC DNA]</scope>
    <source>
        <strain evidence="3 4">VU population</strain>
        <tissue evidence="3">Whole body</tissue>
    </source>
</reference>
<feature type="domain" description="Fe2OG dioxygenase" evidence="2">
    <location>
        <begin position="184"/>
        <end position="289"/>
    </location>
</feature>
<dbReference type="Pfam" id="PF14226">
    <property type="entry name" value="DIOX_N"/>
    <property type="match status" value="1"/>
</dbReference>
<comment type="caution">
    <text evidence="3">The sequence shown here is derived from an EMBL/GenBank/DDBJ whole genome shotgun (WGS) entry which is preliminary data.</text>
</comment>
<accession>A0A226EJA6</accession>
<evidence type="ECO:0000256" key="1">
    <source>
        <dbReference type="RuleBase" id="RU003682"/>
    </source>
</evidence>
<name>A0A226EJA6_FOLCA</name>
<dbReference type="FunFam" id="2.60.120.330:FF:000012">
    <property type="entry name" value="Gibberellin 20 oxidase 1"/>
    <property type="match status" value="1"/>
</dbReference>
<dbReference type="InterPro" id="IPR026992">
    <property type="entry name" value="DIOX_N"/>
</dbReference>
<dbReference type="GO" id="GO:0046872">
    <property type="term" value="F:metal ion binding"/>
    <property type="evidence" value="ECO:0007669"/>
    <property type="project" value="UniProtKB-KW"/>
</dbReference>
<keyword evidence="1" id="KW-0560">Oxidoreductase</keyword>
<organism evidence="3 4">
    <name type="scientific">Folsomia candida</name>
    <name type="common">Springtail</name>
    <dbReference type="NCBI Taxonomy" id="158441"/>
    <lineage>
        <taxon>Eukaryota</taxon>
        <taxon>Metazoa</taxon>
        <taxon>Ecdysozoa</taxon>
        <taxon>Arthropoda</taxon>
        <taxon>Hexapoda</taxon>
        <taxon>Collembola</taxon>
        <taxon>Entomobryomorpha</taxon>
        <taxon>Isotomoidea</taxon>
        <taxon>Isotomidae</taxon>
        <taxon>Proisotominae</taxon>
        <taxon>Folsomia</taxon>
    </lineage>
</organism>
<evidence type="ECO:0000313" key="4">
    <source>
        <dbReference type="Proteomes" id="UP000198287"/>
    </source>
</evidence>
<dbReference type="EMBL" id="LNIX01000003">
    <property type="protein sequence ID" value="OXA57803.1"/>
    <property type="molecule type" value="Genomic_DNA"/>
</dbReference>
<evidence type="ECO:0000259" key="2">
    <source>
        <dbReference type="PROSITE" id="PS51471"/>
    </source>
</evidence>
<dbReference type="SUPFAM" id="SSF51197">
    <property type="entry name" value="Clavaminate synthase-like"/>
    <property type="match status" value="1"/>
</dbReference>
<keyword evidence="1" id="KW-0479">Metal-binding</keyword>
<keyword evidence="4" id="KW-1185">Reference proteome</keyword>
<dbReference type="Proteomes" id="UP000198287">
    <property type="component" value="Unassembled WGS sequence"/>
</dbReference>
<protein>
    <submittedName>
        <fullName evidence="3">Putative 2-oxoglutarate/Fe(II)-dependent dioxygenase</fullName>
    </submittedName>
</protein>
<dbReference type="PANTHER" id="PTHR47990">
    <property type="entry name" value="2-OXOGLUTARATE (2OG) AND FE(II)-DEPENDENT OXYGENASE SUPERFAMILY PROTEIN-RELATED"/>
    <property type="match status" value="1"/>
</dbReference>
<sequence>MQTLKVPLIDISPLISKSQGNVDLISSVIQEISLACQNWGFFYVINHNIKESVISSVESESLNFFKLPKEIKSTVARFDGNFQGYSDTELTKQKLDWKQIFDFSPEDAFQSEVTSPLKGIGIHGKNQWPNDAILPNFKNTMTSYLKEVRNLGLVLMQAIFKGLEMDCSQIVDTQDLLEYCFSIKEDTSFGRLNYYPEYVSNGNNSNQLGVGPHSDAGVLTVLYQQEGVCSLQVLKDNTFYDIPPIKDSFVINIGDMTQVWSNGRYKAPIHRVLTNANKTRISIPFFLNPKYSCLVEPLCPREDQIYRPILWSEFRKGRVLGDYADLGEELQISHYLVK</sequence>
<evidence type="ECO:0000313" key="3">
    <source>
        <dbReference type="EMBL" id="OXA57803.1"/>
    </source>
</evidence>
<dbReference type="PROSITE" id="PS51471">
    <property type="entry name" value="FE2OG_OXY"/>
    <property type="match status" value="1"/>
</dbReference>
<comment type="similarity">
    <text evidence="1">Belongs to the iron/ascorbate-dependent oxidoreductase family.</text>
</comment>
<dbReference type="InterPro" id="IPR044861">
    <property type="entry name" value="IPNS-like_FE2OG_OXY"/>
</dbReference>
<dbReference type="InterPro" id="IPR005123">
    <property type="entry name" value="Oxoglu/Fe-dep_dioxygenase_dom"/>
</dbReference>
<dbReference type="AlphaFoldDB" id="A0A226EJA6"/>
<keyword evidence="3" id="KW-0223">Dioxygenase</keyword>
<dbReference type="GO" id="GO:0051213">
    <property type="term" value="F:dioxygenase activity"/>
    <property type="evidence" value="ECO:0007669"/>
    <property type="project" value="UniProtKB-KW"/>
</dbReference>
<dbReference type="Gene3D" id="2.60.120.330">
    <property type="entry name" value="B-lactam Antibiotic, Isopenicillin N Synthase, Chain"/>
    <property type="match status" value="1"/>
</dbReference>
<proteinExistence type="inferred from homology"/>
<dbReference type="PRINTS" id="PR00682">
    <property type="entry name" value="IPNSYNTHASE"/>
</dbReference>
<gene>
    <name evidence="3" type="ORF">Fcan01_06573</name>
</gene>
<dbReference type="InterPro" id="IPR050231">
    <property type="entry name" value="Iron_ascorbate_oxido_reductase"/>
</dbReference>
<dbReference type="OrthoDB" id="288590at2759"/>